<dbReference type="NCBIfam" id="TIGR01668">
    <property type="entry name" value="YqeG_hyp_ppase"/>
    <property type="match status" value="1"/>
</dbReference>
<sequence length="217" mass="24751">SSSEDDKKSSNTEQYLEKNYIIKKSPWAAGRPTPLVNQNDWKGLNVEEVKNLRTSKKGIQVLAFDKDNTLTAPYSNKLHEQFENAWKECQRQFGKENIIIISNSIGTDDDLEYRSAQKVENSLGVSVLRHKYKKPNGGTELITHFASLPPAKIAVIGDRLLTDILFGNMNGMFTIFTKQIITEKGDNKMAAMIRRFEYRILDYLKDRGVKPPPHPLH</sequence>
<dbReference type="Gene3D" id="3.40.50.1000">
    <property type="entry name" value="HAD superfamily/HAD-like"/>
    <property type="match status" value="1"/>
</dbReference>
<accession>A0A9N9P0I3</accession>
<dbReference type="PANTHER" id="PTHR19288:SF25">
    <property type="entry name" value="PHOSPHATIDYLGLYCEROPHOSPHATASE GEP4, MITOCHONDRIAL"/>
    <property type="match status" value="1"/>
</dbReference>
<dbReference type="Pfam" id="PF09419">
    <property type="entry name" value="PGP_phosphatase"/>
    <property type="match status" value="1"/>
</dbReference>
<dbReference type="InterPro" id="IPR036412">
    <property type="entry name" value="HAD-like_sf"/>
</dbReference>
<dbReference type="SUPFAM" id="SSF56784">
    <property type="entry name" value="HAD-like"/>
    <property type="match status" value="1"/>
</dbReference>
<dbReference type="EMBL" id="CAJVPY010021047">
    <property type="protein sequence ID" value="CAG8778093.1"/>
    <property type="molecule type" value="Genomic_DNA"/>
</dbReference>
<dbReference type="GO" id="GO:0008962">
    <property type="term" value="F:phosphatidylglycerophosphatase activity"/>
    <property type="evidence" value="ECO:0007669"/>
    <property type="project" value="InterPro"/>
</dbReference>
<evidence type="ECO:0000313" key="2">
    <source>
        <dbReference type="Proteomes" id="UP000789405"/>
    </source>
</evidence>
<dbReference type="InterPro" id="IPR010021">
    <property type="entry name" value="PGPP1/Gep4"/>
</dbReference>
<dbReference type="InterPro" id="IPR023214">
    <property type="entry name" value="HAD_sf"/>
</dbReference>
<dbReference type="InterPro" id="IPR006549">
    <property type="entry name" value="HAD-SF_hydro_IIIA"/>
</dbReference>
<dbReference type="OrthoDB" id="198652at2759"/>
<comment type="caution">
    <text evidence="1">The sequence shown here is derived from an EMBL/GenBank/DDBJ whole genome shotgun (WGS) entry which is preliminary data.</text>
</comment>
<organism evidence="1 2">
    <name type="scientific">Dentiscutata erythropus</name>
    <dbReference type="NCBI Taxonomy" id="1348616"/>
    <lineage>
        <taxon>Eukaryota</taxon>
        <taxon>Fungi</taxon>
        <taxon>Fungi incertae sedis</taxon>
        <taxon>Mucoromycota</taxon>
        <taxon>Glomeromycotina</taxon>
        <taxon>Glomeromycetes</taxon>
        <taxon>Diversisporales</taxon>
        <taxon>Gigasporaceae</taxon>
        <taxon>Dentiscutata</taxon>
    </lineage>
</organism>
<dbReference type="AlphaFoldDB" id="A0A9N9P0I3"/>
<dbReference type="PANTHER" id="PTHR19288">
    <property type="entry name" value="4-NITROPHENYLPHOSPHATASE-RELATED"/>
    <property type="match status" value="1"/>
</dbReference>
<feature type="non-terminal residue" evidence="1">
    <location>
        <position position="1"/>
    </location>
</feature>
<dbReference type="Proteomes" id="UP000789405">
    <property type="component" value="Unassembled WGS sequence"/>
</dbReference>
<protein>
    <submittedName>
        <fullName evidence="1">14606_t:CDS:1</fullName>
    </submittedName>
</protein>
<keyword evidence="2" id="KW-1185">Reference proteome</keyword>
<evidence type="ECO:0000313" key="1">
    <source>
        <dbReference type="EMBL" id="CAG8778093.1"/>
    </source>
</evidence>
<dbReference type="GO" id="GO:0005737">
    <property type="term" value="C:cytoplasm"/>
    <property type="evidence" value="ECO:0007669"/>
    <property type="project" value="TreeGrafter"/>
</dbReference>
<gene>
    <name evidence="1" type="ORF">DERYTH_LOCUS19344</name>
</gene>
<dbReference type="NCBIfam" id="TIGR01662">
    <property type="entry name" value="HAD-SF-IIIA"/>
    <property type="match status" value="1"/>
</dbReference>
<proteinExistence type="predicted"/>
<name>A0A9N9P0I3_9GLOM</name>
<reference evidence="1" key="1">
    <citation type="submission" date="2021-06" db="EMBL/GenBank/DDBJ databases">
        <authorList>
            <person name="Kallberg Y."/>
            <person name="Tangrot J."/>
            <person name="Rosling A."/>
        </authorList>
    </citation>
    <scope>NUCLEOTIDE SEQUENCE</scope>
    <source>
        <strain evidence="1">MA453B</strain>
    </source>
</reference>
<dbReference type="InterPro" id="IPR027706">
    <property type="entry name" value="PGP_Pase"/>
</dbReference>